<name>A0A919VN14_9ACTN</name>
<evidence type="ECO:0000256" key="1">
    <source>
        <dbReference type="SAM" id="MobiDB-lite"/>
    </source>
</evidence>
<dbReference type="Proteomes" id="UP000681340">
    <property type="component" value="Unassembled WGS sequence"/>
</dbReference>
<evidence type="ECO:0000313" key="3">
    <source>
        <dbReference type="EMBL" id="GIM69454.1"/>
    </source>
</evidence>
<evidence type="ECO:0000256" key="2">
    <source>
        <dbReference type="SAM" id="Phobius"/>
    </source>
</evidence>
<keyword evidence="4" id="KW-1185">Reference proteome</keyword>
<comment type="caution">
    <text evidence="3">The sequence shown here is derived from an EMBL/GenBank/DDBJ whole genome shotgun (WGS) entry which is preliminary data.</text>
</comment>
<protein>
    <recommendedName>
        <fullName evidence="5">Basic secretory peptidase family protein</fullName>
    </recommendedName>
</protein>
<accession>A0A919VN14</accession>
<keyword evidence="2" id="KW-1133">Transmembrane helix</keyword>
<dbReference type="AlphaFoldDB" id="A0A919VN14"/>
<keyword evidence="2" id="KW-0472">Membrane</keyword>
<keyword evidence="2" id="KW-0812">Transmembrane</keyword>
<feature type="compositionally biased region" description="Pro residues" evidence="1">
    <location>
        <begin position="39"/>
        <end position="52"/>
    </location>
</feature>
<gene>
    <name evidence="3" type="ORF">Aau02nite_36100</name>
</gene>
<dbReference type="RefSeq" id="WP_212989592.1">
    <property type="nucleotide sequence ID" value="NZ_BAABEA010000021.1"/>
</dbReference>
<reference evidence="3" key="1">
    <citation type="submission" date="2021-03" db="EMBL/GenBank/DDBJ databases">
        <title>Whole genome shotgun sequence of Actinoplanes auranticolor NBRC 12245.</title>
        <authorList>
            <person name="Komaki H."/>
            <person name="Tamura T."/>
        </authorList>
    </citation>
    <scope>NUCLEOTIDE SEQUENCE</scope>
    <source>
        <strain evidence="3">NBRC 12245</strain>
    </source>
</reference>
<feature type="transmembrane region" description="Helical" evidence="2">
    <location>
        <begin position="102"/>
        <end position="123"/>
    </location>
</feature>
<sequence>MHDAEEVPAAPSPPAAPPIPSQRAAPPGPWSSPPAGFSPVPPPSWPAPPGPAIPGQRTPLASEFFPSTHPLTQPPNVGDLPPHGPAPLPYPAPPARRRGRGLLIGAALALTAALAVGAGVVYVNQAPLSLNERAAAAGPEPTAARTPLTPAEAAVAALKAQAAALLAGDEKGWLAAVDPGQAKLRARYRSMFRSLRGLGVSHFVYETAVDPVDPKRGTIGVTAEVAYCFSTDKCPQEKYNVSDGPPTISQLLTFKKVGGKYVIAKVAAKKSRSRQQPTPWESGYLDFLAGKRVTVIGNRTERKYFKQVLAAAEKAAVYNDRFAGLVGNPQRRYRVYVAGPKQWKTWYGGITDKWVIGYAIPLSDSGSDVVLNISAVRTDSDVLATTLQHELGHVVTLGGAYRTGGSDDMWLEEGVAEYIGWYPGSATDSWRRSAVRSLLAGSKRPKSIAAKAPGENASPDASDAFYGFGHFTADCLARKYGQGALFTFVRLYLRENRDLDPASREAFGKPFTTVDKTCMAWIRDRV</sequence>
<evidence type="ECO:0008006" key="5">
    <source>
        <dbReference type="Google" id="ProtNLM"/>
    </source>
</evidence>
<dbReference type="EMBL" id="BOQL01000027">
    <property type="protein sequence ID" value="GIM69454.1"/>
    <property type="molecule type" value="Genomic_DNA"/>
</dbReference>
<feature type="compositionally biased region" description="Pro residues" evidence="1">
    <location>
        <begin position="10"/>
        <end position="32"/>
    </location>
</feature>
<feature type="region of interest" description="Disordered" evidence="1">
    <location>
        <begin position="1"/>
        <end position="88"/>
    </location>
</feature>
<proteinExistence type="predicted"/>
<evidence type="ECO:0000313" key="4">
    <source>
        <dbReference type="Proteomes" id="UP000681340"/>
    </source>
</evidence>
<organism evidence="3 4">
    <name type="scientific">Actinoplanes auranticolor</name>
    <dbReference type="NCBI Taxonomy" id="47988"/>
    <lineage>
        <taxon>Bacteria</taxon>
        <taxon>Bacillati</taxon>
        <taxon>Actinomycetota</taxon>
        <taxon>Actinomycetes</taxon>
        <taxon>Micromonosporales</taxon>
        <taxon>Micromonosporaceae</taxon>
        <taxon>Actinoplanes</taxon>
    </lineage>
</organism>